<feature type="region of interest" description="Disordered" evidence="2">
    <location>
        <begin position="378"/>
        <end position="434"/>
    </location>
</feature>
<feature type="coiled-coil region" evidence="1">
    <location>
        <begin position="88"/>
        <end position="143"/>
    </location>
</feature>
<dbReference type="InParanoid" id="A0A6P7G939"/>
<organism evidence="3">
    <name type="scientific">Diabrotica virgifera virgifera</name>
    <name type="common">western corn rootworm</name>
    <dbReference type="NCBI Taxonomy" id="50390"/>
    <lineage>
        <taxon>Eukaryota</taxon>
        <taxon>Metazoa</taxon>
        <taxon>Ecdysozoa</taxon>
        <taxon>Arthropoda</taxon>
        <taxon>Hexapoda</taxon>
        <taxon>Insecta</taxon>
        <taxon>Pterygota</taxon>
        <taxon>Neoptera</taxon>
        <taxon>Endopterygota</taxon>
        <taxon>Coleoptera</taxon>
        <taxon>Polyphaga</taxon>
        <taxon>Cucujiformia</taxon>
        <taxon>Chrysomeloidea</taxon>
        <taxon>Chrysomelidae</taxon>
        <taxon>Galerucinae</taxon>
        <taxon>Diabroticina</taxon>
        <taxon>Diabroticites</taxon>
        <taxon>Diabrotica</taxon>
    </lineage>
</organism>
<proteinExistence type="predicted"/>
<feature type="compositionally biased region" description="Low complexity" evidence="2">
    <location>
        <begin position="378"/>
        <end position="387"/>
    </location>
</feature>
<dbReference type="AlphaFoldDB" id="A0A6P7G939"/>
<protein>
    <submittedName>
        <fullName evidence="3">110 kDa antigen</fullName>
    </submittedName>
</protein>
<feature type="compositionally biased region" description="Low complexity" evidence="2">
    <location>
        <begin position="300"/>
        <end position="314"/>
    </location>
</feature>
<reference evidence="3" key="1">
    <citation type="submission" date="2025-08" db="UniProtKB">
        <authorList>
            <consortium name="RefSeq"/>
        </authorList>
    </citation>
    <scope>IDENTIFICATION</scope>
    <source>
        <tissue evidence="3">Whole insect</tissue>
    </source>
</reference>
<dbReference type="RefSeq" id="XP_028141353.1">
    <property type="nucleotide sequence ID" value="XM_028285552.1"/>
</dbReference>
<evidence type="ECO:0000256" key="2">
    <source>
        <dbReference type="SAM" id="MobiDB-lite"/>
    </source>
</evidence>
<dbReference type="OrthoDB" id="6620016at2759"/>
<feature type="region of interest" description="Disordered" evidence="2">
    <location>
        <begin position="216"/>
        <end position="322"/>
    </location>
</feature>
<gene>
    <name evidence="3" type="primary">LOC114335327</name>
</gene>
<feature type="coiled-coil region" evidence="1">
    <location>
        <begin position="11"/>
        <end position="45"/>
    </location>
</feature>
<sequence length="434" mass="48370">MAEGQVSNANHEELIRKVDDLEKRLQTKDAEIQVYKMLMSQMEEEAATAKKYKALHEKQTQDVDGLRTESEKTLTKAKSMIFEKTKIIKNQELQIEAFTQQIESLREVVRITKDLLEIRNMEVKQLEIKIESIEGKQKAEKERYDLMHKKLEMMIRHNAELKREYETQLCLFTALRERYSERELAKDVIENLKTPTLKIASQNENNTTQKEISVVPNQEKSIESTVEDKQKSAAEQNTTATVESAPPKNQPEFDKAVPVDQNKNATPTEQIAPKTEDSIPVPNEVVPEPSKLENNVVEPNKQTETNNNTNSSEQKAQEPVITAPETVIKQETATGQSNTISEQTVVKTEASVAAPVDQTNQNTVAQPANVVQSPLASDVPAAASVDSNPVNKEVSPNEGASQTTNEAPVVAPVDNDLVNVSAPAPQVANVEKKE</sequence>
<feature type="compositionally biased region" description="Polar residues" evidence="2">
    <location>
        <begin position="233"/>
        <end position="242"/>
    </location>
</feature>
<evidence type="ECO:0000313" key="3">
    <source>
        <dbReference type="RefSeq" id="XP_028141353.1"/>
    </source>
</evidence>
<dbReference type="KEGG" id="dvv:114335327"/>
<evidence type="ECO:0000256" key="1">
    <source>
        <dbReference type="SAM" id="Coils"/>
    </source>
</evidence>
<name>A0A6P7G939_DIAVI</name>
<keyword evidence="1" id="KW-0175">Coiled coil</keyword>
<accession>A0A6P7G939</accession>
<feature type="compositionally biased region" description="Basic and acidic residues" evidence="2">
    <location>
        <begin position="220"/>
        <end position="232"/>
    </location>
</feature>